<dbReference type="PANTHER" id="PTHR12308">
    <property type="entry name" value="ANOCTAMIN"/>
    <property type="match status" value="1"/>
</dbReference>
<evidence type="ECO:0000256" key="4">
    <source>
        <dbReference type="ARBA" id="ARBA00023136"/>
    </source>
</evidence>
<dbReference type="GeneID" id="36571626"/>
<dbReference type="STRING" id="857342.A0A2T3AUA9"/>
<evidence type="ECO:0000256" key="6">
    <source>
        <dbReference type="SAM" id="Phobius"/>
    </source>
</evidence>
<dbReference type="AlphaFoldDB" id="A0A2T3AUA9"/>
<dbReference type="EMBL" id="KZ679015">
    <property type="protein sequence ID" value="PSS12255.1"/>
    <property type="molecule type" value="Genomic_DNA"/>
</dbReference>
<comment type="subcellular location">
    <subcellularLocation>
        <location evidence="1">Membrane</location>
        <topology evidence="1">Multi-pass membrane protein</topology>
    </subcellularLocation>
</comment>
<keyword evidence="2 6" id="KW-0812">Transmembrane</keyword>
<evidence type="ECO:0000256" key="2">
    <source>
        <dbReference type="ARBA" id="ARBA00022692"/>
    </source>
</evidence>
<dbReference type="Pfam" id="PF04547">
    <property type="entry name" value="Anoctamin"/>
    <property type="match status" value="1"/>
</dbReference>
<dbReference type="GO" id="GO:0032541">
    <property type="term" value="C:cortical endoplasmic reticulum"/>
    <property type="evidence" value="ECO:0007669"/>
    <property type="project" value="TreeGrafter"/>
</dbReference>
<sequence length="734" mass="83263">MAPEYKSGPPDINFDVDYVIDYRFANTEQAEAEAQFVKLIKALNDVGLATEVRNGDNCSLLIFVKSASDTHLKSQVYQSRVQDWLYGIRTTALHKDMQTQLDDEPVTEAERLRLVYLLITKPRNEGGAGITPKTGEWKDVQSVFALHDHKFNKAWVVQLTSKYFLSAKDVTEIKDRFGEKIAFYFSFLQFYFLALTFPAFFGFCSWVLFRQYSPIYALVNCLWCIIFIEYWKKQEADLAVQWGVRGVSKIQRKRAAFQHESVINDPITGEEIKTYSPWKRLARQLLQIPFAIGATLALGSLIAGCFAIEIFISEVYSGPFKSYLAFLPTVILTIFMPTLTAILTEFASELTDLENYETADAHEAAMVQKIFVLNFITSYLPIFLTAFVYVPFAQAIVPYLDIFQMVVKPFAENEKQMSTPKVGFHIDPSRLKKQVIYFTVTAQIVNFGLEVVLPYVKRNVFKKVKEVQADRAAKRAGNSSPTADDHPEETLFLARVRNEADLEAYDVTTDFREMVIQFGYLSLFSVIWPLTAVSFLINNWIELRGDALKIAMETQRPVPWRSDSIGPWLDSLGFLSWLGSLSSSALVYLFCRDDGPDGAPGAVKGWALLLTMFFSEHIYLAVQLAVRTALSKIDSPGLRKERAERYAARKQYLRDIQAQEEAAHKAASGGISEGQKISRSMLEQAARESTLHGHGTPEERFWQRQQGQSETIIIGKGYIAKAMSKDKKESKKEL</sequence>
<dbReference type="RefSeq" id="XP_024718253.1">
    <property type="nucleotide sequence ID" value="XM_024863545.1"/>
</dbReference>
<accession>A0A2T3AUA9</accession>
<organism evidence="9 10">
    <name type="scientific">Amorphotheca resinae ATCC 22711</name>
    <dbReference type="NCBI Taxonomy" id="857342"/>
    <lineage>
        <taxon>Eukaryota</taxon>
        <taxon>Fungi</taxon>
        <taxon>Dikarya</taxon>
        <taxon>Ascomycota</taxon>
        <taxon>Pezizomycotina</taxon>
        <taxon>Leotiomycetes</taxon>
        <taxon>Helotiales</taxon>
        <taxon>Amorphothecaceae</taxon>
        <taxon>Amorphotheca</taxon>
    </lineage>
</organism>
<evidence type="ECO:0000313" key="9">
    <source>
        <dbReference type="EMBL" id="PSS12255.1"/>
    </source>
</evidence>
<dbReference type="InterPro" id="IPR007632">
    <property type="entry name" value="Anoctamin"/>
</dbReference>
<dbReference type="PANTHER" id="PTHR12308:SF73">
    <property type="entry name" value="ANOCTAMIN"/>
    <property type="match status" value="1"/>
</dbReference>
<evidence type="ECO:0000256" key="1">
    <source>
        <dbReference type="ARBA" id="ARBA00004141"/>
    </source>
</evidence>
<reference evidence="9 10" key="1">
    <citation type="journal article" date="2018" name="New Phytol.">
        <title>Comparative genomics and transcriptomics depict ericoid mycorrhizal fungi as versatile saprotrophs and plant mutualists.</title>
        <authorList>
            <person name="Martino E."/>
            <person name="Morin E."/>
            <person name="Grelet G.A."/>
            <person name="Kuo A."/>
            <person name="Kohler A."/>
            <person name="Daghino S."/>
            <person name="Barry K.W."/>
            <person name="Cichocki N."/>
            <person name="Clum A."/>
            <person name="Dockter R.B."/>
            <person name="Hainaut M."/>
            <person name="Kuo R.C."/>
            <person name="LaButti K."/>
            <person name="Lindahl B.D."/>
            <person name="Lindquist E.A."/>
            <person name="Lipzen A."/>
            <person name="Khouja H.R."/>
            <person name="Magnuson J."/>
            <person name="Murat C."/>
            <person name="Ohm R.A."/>
            <person name="Singer S.W."/>
            <person name="Spatafora J.W."/>
            <person name="Wang M."/>
            <person name="Veneault-Fourrey C."/>
            <person name="Henrissat B."/>
            <person name="Grigoriev I.V."/>
            <person name="Martin F.M."/>
            <person name="Perotto S."/>
        </authorList>
    </citation>
    <scope>NUCLEOTIDE SEQUENCE [LARGE SCALE GENOMIC DNA]</scope>
    <source>
        <strain evidence="9 10">ATCC 22711</strain>
    </source>
</reference>
<name>A0A2T3AUA9_AMORE</name>
<protein>
    <recommendedName>
        <fullName evidence="11">Plasma membrane channel protein</fullName>
    </recommendedName>
</protein>
<feature type="transmembrane region" description="Helical" evidence="6">
    <location>
        <begin position="288"/>
        <end position="312"/>
    </location>
</feature>
<feature type="transmembrane region" description="Helical" evidence="6">
    <location>
        <begin position="324"/>
        <end position="343"/>
    </location>
</feature>
<feature type="compositionally biased region" description="Basic and acidic residues" evidence="5">
    <location>
        <begin position="685"/>
        <end position="702"/>
    </location>
</feature>
<keyword evidence="4 6" id="KW-0472">Membrane</keyword>
<feature type="transmembrane region" description="Helical" evidence="6">
    <location>
        <begin position="518"/>
        <end position="537"/>
    </location>
</feature>
<dbReference type="GO" id="GO:0005254">
    <property type="term" value="F:chloride channel activity"/>
    <property type="evidence" value="ECO:0007669"/>
    <property type="project" value="TreeGrafter"/>
</dbReference>
<dbReference type="InterPro" id="IPR049456">
    <property type="entry name" value="Anoctamin_N_fung"/>
</dbReference>
<feature type="transmembrane region" description="Helical" evidence="6">
    <location>
        <begin position="435"/>
        <end position="456"/>
    </location>
</feature>
<feature type="transmembrane region" description="Helical" evidence="6">
    <location>
        <begin position="181"/>
        <end position="209"/>
    </location>
</feature>
<dbReference type="Pfam" id="PF20877">
    <property type="entry name" value="Anoctamin_N"/>
    <property type="match status" value="1"/>
</dbReference>
<evidence type="ECO:0000259" key="7">
    <source>
        <dbReference type="Pfam" id="PF04547"/>
    </source>
</evidence>
<feature type="transmembrane region" description="Helical" evidence="6">
    <location>
        <begin position="371"/>
        <end position="392"/>
    </location>
</feature>
<evidence type="ECO:0000313" key="10">
    <source>
        <dbReference type="Proteomes" id="UP000241818"/>
    </source>
</evidence>
<evidence type="ECO:0000256" key="3">
    <source>
        <dbReference type="ARBA" id="ARBA00022989"/>
    </source>
</evidence>
<feature type="domain" description="Anoctamin alpha-beta plait" evidence="8">
    <location>
        <begin position="15"/>
        <end position="140"/>
    </location>
</feature>
<evidence type="ECO:0000256" key="5">
    <source>
        <dbReference type="SAM" id="MobiDB-lite"/>
    </source>
</evidence>
<keyword evidence="10" id="KW-1185">Reference proteome</keyword>
<proteinExistence type="predicted"/>
<feature type="domain" description="Anoctamin transmembrane" evidence="7">
    <location>
        <begin position="173"/>
        <end position="644"/>
    </location>
</feature>
<feature type="region of interest" description="Disordered" evidence="5">
    <location>
        <begin position="664"/>
        <end position="708"/>
    </location>
</feature>
<evidence type="ECO:0008006" key="11">
    <source>
        <dbReference type="Google" id="ProtNLM"/>
    </source>
</evidence>
<dbReference type="GO" id="GO:0016020">
    <property type="term" value="C:membrane"/>
    <property type="evidence" value="ECO:0007669"/>
    <property type="project" value="UniProtKB-SubCell"/>
</dbReference>
<dbReference type="InParanoid" id="A0A2T3AUA9"/>
<evidence type="ECO:0000259" key="8">
    <source>
        <dbReference type="Pfam" id="PF20877"/>
    </source>
</evidence>
<dbReference type="Proteomes" id="UP000241818">
    <property type="component" value="Unassembled WGS sequence"/>
</dbReference>
<gene>
    <name evidence="9" type="ORF">M430DRAFT_168696</name>
</gene>
<keyword evidence="3 6" id="KW-1133">Transmembrane helix</keyword>
<dbReference type="InterPro" id="IPR049452">
    <property type="entry name" value="Anoctamin_TM"/>
</dbReference>
<dbReference type="OrthoDB" id="296386at2759"/>